<comment type="caution">
    <text evidence="1">The sequence shown here is derived from an EMBL/GenBank/DDBJ whole genome shotgun (WGS) entry which is preliminary data.</text>
</comment>
<evidence type="ECO:0000313" key="3">
    <source>
        <dbReference type="Proteomes" id="UP000064412"/>
    </source>
</evidence>
<dbReference type="EMBL" id="VNHK01000006">
    <property type="protein sequence ID" value="TYO91923.1"/>
    <property type="molecule type" value="Genomic_DNA"/>
</dbReference>
<reference evidence="1 3" key="1">
    <citation type="submission" date="2015-11" db="EMBL/GenBank/DDBJ databases">
        <authorList>
            <person name="Nicholson A.C."/>
            <person name="Humrighouse B.W."/>
            <person name="Graziano J."/>
            <person name="Lasker B."/>
            <person name="Whitney A.M."/>
            <person name="Mcquiston J.R."/>
        </authorList>
    </citation>
    <scope>NUCLEOTIDE SEQUENCE [LARGE SCALE GENOMIC DNA]</scope>
    <source>
        <strain evidence="1 3">G4071</strain>
    </source>
</reference>
<sequence>MKTILFLTSLILITLSCNQKRNESGENTAFIKTNIKKDSAITLLNTVDSIMKKAIKKEISPKEVNKQIEPLMKKYEKYLSELSTQDSIEIQKYRIDQINKMIDLQLEQQK</sequence>
<reference evidence="2 4" key="2">
    <citation type="submission" date="2019-07" db="EMBL/GenBank/DDBJ databases">
        <title>Genomic Encyclopedia of Archaeal and Bacterial Type Strains, Phase II (KMG-II): from individual species to whole genera.</title>
        <authorList>
            <person name="Goeker M."/>
        </authorList>
    </citation>
    <scope>NUCLEOTIDE SEQUENCE [LARGE SCALE GENOMIC DNA]</scope>
    <source>
        <strain evidence="2 4">DSM 14571</strain>
    </source>
</reference>
<name>A0AAQ1PMG8_ELIMR</name>
<evidence type="ECO:0000313" key="1">
    <source>
        <dbReference type="EMBL" id="KUY17529.1"/>
    </source>
</evidence>
<gene>
    <name evidence="1" type="ORF">ATB95_14410</name>
    <name evidence="2" type="ORF">LX74_02174</name>
</gene>
<dbReference type="PROSITE" id="PS51257">
    <property type="entry name" value="PROKAR_LIPOPROTEIN"/>
    <property type="match status" value="1"/>
</dbReference>
<dbReference type="Proteomes" id="UP000064412">
    <property type="component" value="Unassembled WGS sequence"/>
</dbReference>
<dbReference type="Proteomes" id="UP000324513">
    <property type="component" value="Unassembled WGS sequence"/>
</dbReference>
<evidence type="ECO:0000313" key="2">
    <source>
        <dbReference type="EMBL" id="TYO91923.1"/>
    </source>
</evidence>
<dbReference type="EMBL" id="LNOI01000004">
    <property type="protein sequence ID" value="KUY17529.1"/>
    <property type="molecule type" value="Genomic_DNA"/>
</dbReference>
<accession>A0AAQ1PMG8</accession>
<dbReference type="RefSeq" id="WP_059345457.1">
    <property type="nucleotide sequence ID" value="NZ_CP040516.1"/>
</dbReference>
<proteinExistence type="predicted"/>
<evidence type="ECO:0008006" key="5">
    <source>
        <dbReference type="Google" id="ProtNLM"/>
    </source>
</evidence>
<evidence type="ECO:0000313" key="4">
    <source>
        <dbReference type="Proteomes" id="UP000324513"/>
    </source>
</evidence>
<dbReference type="AlphaFoldDB" id="A0AAQ1PMG8"/>
<organism evidence="1 3">
    <name type="scientific">Elizabethkingia miricola</name>
    <name type="common">Chryseobacterium miricola</name>
    <dbReference type="NCBI Taxonomy" id="172045"/>
    <lineage>
        <taxon>Bacteria</taxon>
        <taxon>Pseudomonadati</taxon>
        <taxon>Bacteroidota</taxon>
        <taxon>Flavobacteriia</taxon>
        <taxon>Flavobacteriales</taxon>
        <taxon>Weeksellaceae</taxon>
        <taxon>Elizabethkingia</taxon>
    </lineage>
</organism>
<keyword evidence="4" id="KW-1185">Reference proteome</keyword>
<protein>
    <recommendedName>
        <fullName evidence="5">DUF4296 domain-containing protein</fullName>
    </recommendedName>
</protein>